<dbReference type="PANTHER" id="PTHR30055:SF151">
    <property type="entry name" value="TRANSCRIPTIONAL REGULATORY PROTEIN"/>
    <property type="match status" value="1"/>
</dbReference>
<evidence type="ECO:0000256" key="5">
    <source>
        <dbReference type="PROSITE-ProRule" id="PRU00335"/>
    </source>
</evidence>
<dbReference type="OrthoDB" id="4709704at2"/>
<dbReference type="PRINTS" id="PR00400">
    <property type="entry name" value="TETREPRESSOR"/>
</dbReference>
<dbReference type="GO" id="GO:0003700">
    <property type="term" value="F:DNA-binding transcription factor activity"/>
    <property type="evidence" value="ECO:0007669"/>
    <property type="project" value="TreeGrafter"/>
</dbReference>
<dbReference type="InterPro" id="IPR004111">
    <property type="entry name" value="Repressor_TetR_C"/>
</dbReference>
<name>A0A5N0VJ22_9PSEU</name>
<accession>A0A5N0VJ22</accession>
<evidence type="ECO:0000256" key="3">
    <source>
        <dbReference type="ARBA" id="ARBA00023125"/>
    </source>
</evidence>
<dbReference type="PANTHER" id="PTHR30055">
    <property type="entry name" value="HTH-TYPE TRANSCRIPTIONAL REGULATOR RUTR"/>
    <property type="match status" value="1"/>
</dbReference>
<dbReference type="GO" id="GO:0045892">
    <property type="term" value="P:negative regulation of DNA-templated transcription"/>
    <property type="evidence" value="ECO:0007669"/>
    <property type="project" value="InterPro"/>
</dbReference>
<keyword evidence="3 5" id="KW-0238">DNA-binding</keyword>
<evidence type="ECO:0000313" key="8">
    <source>
        <dbReference type="Proteomes" id="UP000319769"/>
    </source>
</evidence>
<dbReference type="InterPro" id="IPR009057">
    <property type="entry name" value="Homeodomain-like_sf"/>
</dbReference>
<evidence type="ECO:0000259" key="6">
    <source>
        <dbReference type="PROSITE" id="PS50977"/>
    </source>
</evidence>
<evidence type="ECO:0000256" key="4">
    <source>
        <dbReference type="ARBA" id="ARBA00023163"/>
    </source>
</evidence>
<dbReference type="Gene3D" id="1.10.357.10">
    <property type="entry name" value="Tetracycline Repressor, domain 2"/>
    <property type="match status" value="1"/>
</dbReference>
<dbReference type="Proteomes" id="UP000319769">
    <property type="component" value="Unassembled WGS sequence"/>
</dbReference>
<dbReference type="InterPro" id="IPR003012">
    <property type="entry name" value="Tet_transcr_reg_TetR"/>
</dbReference>
<keyword evidence="8" id="KW-1185">Reference proteome</keyword>
<dbReference type="InterPro" id="IPR050109">
    <property type="entry name" value="HTH-type_TetR-like_transc_reg"/>
</dbReference>
<feature type="DNA-binding region" description="H-T-H motif" evidence="5">
    <location>
        <begin position="40"/>
        <end position="59"/>
    </location>
</feature>
<sequence length="221" mass="23807">MYGPTVTTSAGRRAWGSLERGQIVETAIELARAEGIGALTIRRLATAVGASRMALYRHVPDKDALLMLVANEIAERHVVPAEAATGEWPERLRALAYGMRRELRGYPGFAELIMTRSNHGPGGLRIAETIADILAAAGLDEAAAARYYLIFIDVVLGRAHREEHGDPTSPERNARLFTAAEDTADAPRLKALVPRLRGIDGDAVFAAELDMLVGAIDATAR</sequence>
<dbReference type="AlphaFoldDB" id="A0A5N0VJ22"/>
<reference evidence="7" key="1">
    <citation type="submission" date="2019-09" db="EMBL/GenBank/DDBJ databases">
        <authorList>
            <person name="Teo W.F.A."/>
            <person name="Duangmal K."/>
        </authorList>
    </citation>
    <scope>NUCLEOTIDE SEQUENCE [LARGE SCALE GENOMIC DNA]</scope>
    <source>
        <strain evidence="7">K81G1</strain>
    </source>
</reference>
<comment type="caution">
    <text evidence="7">The sequence shown here is derived from an EMBL/GenBank/DDBJ whole genome shotgun (WGS) entry which is preliminary data.</text>
</comment>
<dbReference type="GO" id="GO:0046677">
    <property type="term" value="P:response to antibiotic"/>
    <property type="evidence" value="ECO:0007669"/>
    <property type="project" value="InterPro"/>
</dbReference>
<dbReference type="EMBL" id="VMNW02000005">
    <property type="protein sequence ID" value="KAA9165638.1"/>
    <property type="molecule type" value="Genomic_DNA"/>
</dbReference>
<proteinExistence type="predicted"/>
<gene>
    <name evidence="7" type="ORF">FPZ12_006130</name>
</gene>
<organism evidence="7 8">
    <name type="scientific">Amycolatopsis acidicola</name>
    <dbReference type="NCBI Taxonomy" id="2596893"/>
    <lineage>
        <taxon>Bacteria</taxon>
        <taxon>Bacillati</taxon>
        <taxon>Actinomycetota</taxon>
        <taxon>Actinomycetes</taxon>
        <taxon>Pseudonocardiales</taxon>
        <taxon>Pseudonocardiaceae</taxon>
        <taxon>Amycolatopsis</taxon>
    </lineage>
</organism>
<dbReference type="Pfam" id="PF02909">
    <property type="entry name" value="TetR_C_1"/>
    <property type="match status" value="1"/>
</dbReference>
<dbReference type="SUPFAM" id="SSF48498">
    <property type="entry name" value="Tetracyclin repressor-like, C-terminal domain"/>
    <property type="match status" value="1"/>
</dbReference>
<dbReference type="InterPro" id="IPR001647">
    <property type="entry name" value="HTH_TetR"/>
</dbReference>
<dbReference type="GO" id="GO:0000976">
    <property type="term" value="F:transcription cis-regulatory region binding"/>
    <property type="evidence" value="ECO:0007669"/>
    <property type="project" value="TreeGrafter"/>
</dbReference>
<dbReference type="PRINTS" id="PR00455">
    <property type="entry name" value="HTHTETR"/>
</dbReference>
<keyword evidence="2" id="KW-0805">Transcription regulation</keyword>
<keyword evidence="4" id="KW-0804">Transcription</keyword>
<dbReference type="SUPFAM" id="SSF46689">
    <property type="entry name" value="Homeodomain-like"/>
    <property type="match status" value="1"/>
</dbReference>
<keyword evidence="1" id="KW-0678">Repressor</keyword>
<dbReference type="PROSITE" id="PS50977">
    <property type="entry name" value="HTH_TETR_2"/>
    <property type="match status" value="1"/>
</dbReference>
<feature type="domain" description="HTH tetR-type" evidence="6">
    <location>
        <begin position="17"/>
        <end position="77"/>
    </location>
</feature>
<dbReference type="InterPro" id="IPR036271">
    <property type="entry name" value="Tet_transcr_reg_TetR-rel_C_sf"/>
</dbReference>
<dbReference type="Pfam" id="PF00440">
    <property type="entry name" value="TetR_N"/>
    <property type="match status" value="1"/>
</dbReference>
<evidence type="ECO:0000256" key="2">
    <source>
        <dbReference type="ARBA" id="ARBA00023015"/>
    </source>
</evidence>
<protein>
    <submittedName>
        <fullName evidence="7">TetR family transcriptional regulator</fullName>
    </submittedName>
</protein>
<evidence type="ECO:0000256" key="1">
    <source>
        <dbReference type="ARBA" id="ARBA00022491"/>
    </source>
</evidence>
<evidence type="ECO:0000313" key="7">
    <source>
        <dbReference type="EMBL" id="KAA9165638.1"/>
    </source>
</evidence>